<reference evidence="1" key="2">
    <citation type="journal article" date="2015" name="Fish Shellfish Immunol.">
        <title>Early steps in the European eel (Anguilla anguilla)-Vibrio vulnificus interaction in the gills: Role of the RtxA13 toxin.</title>
        <authorList>
            <person name="Callol A."/>
            <person name="Pajuelo D."/>
            <person name="Ebbesson L."/>
            <person name="Teles M."/>
            <person name="MacKenzie S."/>
            <person name="Amaro C."/>
        </authorList>
    </citation>
    <scope>NUCLEOTIDE SEQUENCE</scope>
</reference>
<name>A0A0E9S2I2_ANGAN</name>
<organism evidence="1">
    <name type="scientific">Anguilla anguilla</name>
    <name type="common">European freshwater eel</name>
    <name type="synonym">Muraena anguilla</name>
    <dbReference type="NCBI Taxonomy" id="7936"/>
    <lineage>
        <taxon>Eukaryota</taxon>
        <taxon>Metazoa</taxon>
        <taxon>Chordata</taxon>
        <taxon>Craniata</taxon>
        <taxon>Vertebrata</taxon>
        <taxon>Euteleostomi</taxon>
        <taxon>Actinopterygii</taxon>
        <taxon>Neopterygii</taxon>
        <taxon>Teleostei</taxon>
        <taxon>Anguilliformes</taxon>
        <taxon>Anguillidae</taxon>
        <taxon>Anguilla</taxon>
    </lineage>
</organism>
<evidence type="ECO:0000313" key="1">
    <source>
        <dbReference type="EMBL" id="JAH35496.1"/>
    </source>
</evidence>
<proteinExistence type="predicted"/>
<dbReference type="EMBL" id="GBXM01073081">
    <property type="protein sequence ID" value="JAH35496.1"/>
    <property type="molecule type" value="Transcribed_RNA"/>
</dbReference>
<dbReference type="AlphaFoldDB" id="A0A0E9S2I2"/>
<sequence length="16" mass="1836">MQDTVHLHKEHSSALC</sequence>
<reference evidence="1" key="1">
    <citation type="submission" date="2014-11" db="EMBL/GenBank/DDBJ databases">
        <authorList>
            <person name="Amaro Gonzalez C."/>
        </authorList>
    </citation>
    <scope>NUCLEOTIDE SEQUENCE</scope>
</reference>
<protein>
    <submittedName>
        <fullName evidence="1">Uncharacterized protein</fullName>
    </submittedName>
</protein>
<accession>A0A0E9S2I2</accession>